<name>A0A255DRA5_9MYCO</name>
<gene>
    <name evidence="1" type="ORF">CG716_05375</name>
</gene>
<keyword evidence="2" id="KW-1185">Reference proteome</keyword>
<evidence type="ECO:0000313" key="1">
    <source>
        <dbReference type="EMBL" id="OYN81774.1"/>
    </source>
</evidence>
<evidence type="ECO:0008006" key="3">
    <source>
        <dbReference type="Google" id="ProtNLM"/>
    </source>
</evidence>
<proteinExistence type="predicted"/>
<protein>
    <recommendedName>
        <fullName evidence="3">Head-tail adaptor protein</fullName>
    </recommendedName>
</protein>
<reference evidence="1 2" key="1">
    <citation type="submission" date="2017-07" db="EMBL/GenBank/DDBJ databases">
        <title>The new phylogeny of genus Mycobacterium.</title>
        <authorList>
            <person name="Tortoli E."/>
            <person name="Trovato A."/>
            <person name="Cirillo D.M."/>
        </authorList>
    </citation>
    <scope>NUCLEOTIDE SEQUENCE [LARGE SCALE GENOMIC DNA]</scope>
    <source>
        <strain evidence="1 2">ATCC 33027</strain>
    </source>
</reference>
<comment type="caution">
    <text evidence="1">The sequence shown here is derived from an EMBL/GenBank/DDBJ whole genome shotgun (WGS) entry which is preliminary data.</text>
</comment>
<dbReference type="OrthoDB" id="4762615at2"/>
<organism evidence="1 2">
    <name type="scientific">Mycolicibacterium sphagni</name>
    <dbReference type="NCBI Taxonomy" id="1786"/>
    <lineage>
        <taxon>Bacteria</taxon>
        <taxon>Bacillati</taxon>
        <taxon>Actinomycetota</taxon>
        <taxon>Actinomycetes</taxon>
        <taxon>Mycobacteriales</taxon>
        <taxon>Mycobacteriaceae</taxon>
        <taxon>Mycolicibacterium</taxon>
    </lineage>
</organism>
<accession>A0A255DRA5</accession>
<sequence>MELETLNVYRGPTDRYGNPNKDIHGTVDGAFAWGGLRFGGTIAGGKAESSSASPQLYVRRGADLKYRDRVERANGETYVVGRCAWDQDFPLDGYDFGYVVFELEAGNL</sequence>
<dbReference type="Proteomes" id="UP000216063">
    <property type="component" value="Unassembled WGS sequence"/>
</dbReference>
<evidence type="ECO:0000313" key="2">
    <source>
        <dbReference type="Proteomes" id="UP000216063"/>
    </source>
</evidence>
<dbReference type="EMBL" id="NOZR01000003">
    <property type="protein sequence ID" value="OYN81774.1"/>
    <property type="molecule type" value="Genomic_DNA"/>
</dbReference>
<dbReference type="AlphaFoldDB" id="A0A255DRA5"/>